<evidence type="ECO:0000259" key="1">
    <source>
        <dbReference type="Pfam" id="PF13358"/>
    </source>
</evidence>
<dbReference type="eggNOG" id="COG3335">
    <property type="taxonomic scope" value="Bacteria"/>
</dbReference>
<keyword evidence="3" id="KW-1185">Reference proteome</keyword>
<dbReference type="EMBL" id="CP003154">
    <property type="protein sequence ID" value="AFL73137.1"/>
    <property type="molecule type" value="Genomic_DNA"/>
</dbReference>
<evidence type="ECO:0000313" key="2">
    <source>
        <dbReference type="EMBL" id="AFL73137.1"/>
    </source>
</evidence>
<feature type="domain" description="Tc1-like transposase DDE" evidence="1">
    <location>
        <begin position="30"/>
        <end position="182"/>
    </location>
</feature>
<dbReference type="AlphaFoldDB" id="I3Y819"/>
<organism evidence="2 3">
    <name type="scientific">Thiocystis violascens (strain ATCC 17096 / DSM 198 / 6111)</name>
    <name type="common">Chromatium violascens</name>
    <dbReference type="NCBI Taxonomy" id="765911"/>
    <lineage>
        <taxon>Bacteria</taxon>
        <taxon>Pseudomonadati</taxon>
        <taxon>Pseudomonadota</taxon>
        <taxon>Gammaproteobacteria</taxon>
        <taxon>Chromatiales</taxon>
        <taxon>Chromatiaceae</taxon>
        <taxon>Thiocystis</taxon>
    </lineage>
</organism>
<dbReference type="Pfam" id="PF13358">
    <property type="entry name" value="DDE_3"/>
    <property type="match status" value="1"/>
</dbReference>
<dbReference type="Proteomes" id="UP000006062">
    <property type="component" value="Chromosome"/>
</dbReference>
<sequence length="222" mass="25769">MIPPEHNAEFVACMEDVLEVYRRPDDPQRPVICLDEQPTQLIGETRTPIPLQPGQAQRYDYEYERIGTANNFMIVEPLAGWRKVSVRATKTALDLANELKELLDVDYPKAEKVVLVWDNLNTHAPASLYKAFPPQEARRLLDRLEIHYTPKHGSWLDIAEIELSVFTKQCLDRRIDNIDTLRSEAKAWEDRRNASGAVVDWQFTTDNARIKLKRLYPQLKEE</sequence>
<dbReference type="InterPro" id="IPR047655">
    <property type="entry name" value="Transpos_IS630-like"/>
</dbReference>
<dbReference type="HOGENOM" id="CLU_041125_1_0_6"/>
<proteinExistence type="predicted"/>
<reference evidence="2 3" key="1">
    <citation type="submission" date="2012-06" db="EMBL/GenBank/DDBJ databases">
        <title>Complete sequence of Thiocystis violascens DSM 198.</title>
        <authorList>
            <consortium name="US DOE Joint Genome Institute"/>
            <person name="Lucas S."/>
            <person name="Han J."/>
            <person name="Lapidus A."/>
            <person name="Cheng J.-F."/>
            <person name="Goodwin L."/>
            <person name="Pitluck S."/>
            <person name="Peters L."/>
            <person name="Ovchinnikova G."/>
            <person name="Teshima H."/>
            <person name="Detter J.C."/>
            <person name="Han C."/>
            <person name="Tapia R."/>
            <person name="Land M."/>
            <person name="Hauser L."/>
            <person name="Kyrpides N."/>
            <person name="Ivanova N."/>
            <person name="Pagani I."/>
            <person name="Vogl K."/>
            <person name="Liu Z."/>
            <person name="Frigaard N.-U."/>
            <person name="Bryant D."/>
            <person name="Woyke T."/>
        </authorList>
    </citation>
    <scope>NUCLEOTIDE SEQUENCE [LARGE SCALE GENOMIC DNA]</scope>
    <source>
        <strain evidence="3">ATCC 17096 / DSM 198 / 6111</strain>
    </source>
</reference>
<accession>I3Y819</accession>
<dbReference type="InterPro" id="IPR038717">
    <property type="entry name" value="Tc1-like_DDE_dom"/>
</dbReference>
<evidence type="ECO:0000313" key="3">
    <source>
        <dbReference type="Proteomes" id="UP000006062"/>
    </source>
</evidence>
<dbReference type="STRING" id="765911.Thivi_1106"/>
<dbReference type="KEGG" id="tvi:Thivi_1106"/>
<name>I3Y819_THIV6</name>
<gene>
    <name evidence="2" type="ordered locus">Thivi_1106</name>
</gene>
<dbReference type="NCBIfam" id="NF033545">
    <property type="entry name" value="transpos_IS630"/>
    <property type="match status" value="1"/>
</dbReference>
<protein>
    <recommendedName>
        <fullName evidence="1">Tc1-like transposase DDE domain-containing protein</fullName>
    </recommendedName>
</protein>